<dbReference type="PANTHER" id="PTHR12526">
    <property type="entry name" value="GLYCOSYLTRANSFERASE"/>
    <property type="match status" value="1"/>
</dbReference>
<accession>H7FMK1</accession>
<gene>
    <name evidence="3" type="ORF">HJ01_00308</name>
</gene>
<dbReference type="AlphaFoldDB" id="H7FMK1"/>
<dbReference type="SUPFAM" id="SSF53756">
    <property type="entry name" value="UDP-Glycosyltransferase/glycogen phosphorylase"/>
    <property type="match status" value="1"/>
</dbReference>
<evidence type="ECO:0000259" key="1">
    <source>
        <dbReference type="Pfam" id="PF00534"/>
    </source>
</evidence>
<reference evidence="3 4" key="1">
    <citation type="journal article" date="2014" name="Acta Crystallogr. D">
        <title>Structure-based characterization and antifreeze properties of a hyperactive ice-binding protein from the Antarctic bacterium Flavobacterium frigoris PS1.</title>
        <authorList>
            <person name="Do H."/>
            <person name="Kim S.J."/>
            <person name="Kim H.J."/>
            <person name="Lee J.H."/>
        </authorList>
    </citation>
    <scope>NUCLEOTIDE SEQUENCE [LARGE SCALE GENOMIC DNA]</scope>
    <source>
        <strain evidence="3 4">PS1</strain>
    </source>
</reference>
<proteinExistence type="predicted"/>
<dbReference type="PANTHER" id="PTHR12526:SF630">
    <property type="entry name" value="GLYCOSYLTRANSFERASE"/>
    <property type="match status" value="1"/>
</dbReference>
<evidence type="ECO:0000259" key="2">
    <source>
        <dbReference type="Pfam" id="PF13439"/>
    </source>
</evidence>
<dbReference type="OrthoDB" id="7560678at2"/>
<dbReference type="Pfam" id="PF13439">
    <property type="entry name" value="Glyco_transf_4"/>
    <property type="match status" value="1"/>
</dbReference>
<dbReference type="Gene3D" id="3.40.50.2000">
    <property type="entry name" value="Glycogen Phosphorylase B"/>
    <property type="match status" value="2"/>
</dbReference>
<keyword evidence="3" id="KW-0808">Transferase</keyword>
<dbReference type="PATRIC" id="fig|1086011.3.peg.300"/>
<evidence type="ECO:0000313" key="4">
    <source>
        <dbReference type="Proteomes" id="UP000005566"/>
    </source>
</evidence>
<sequence>MKIAYILPSLVNTGPIVVVNNVVKHLKNKVELIDVYYFNESHSTLHFDCNVFHISKSDTIDFDKYDIIHSHTLWSDVYVYKNRKNIKKAKTVSTIHQDTFTSFTIQFNRFASFFLGHYWCYIQRNFDGVVAISDQLKNRYGKLFSNIKTIYNGCNITDNENIQEDIEKLILSYKEKGYRILGSYAYISKRKGLSQIIDVLSYLPDYVYVIFGEGPYLENLKKKVAKYNLQDRVLFLPYVKAPYSYLKFMDIYMMPSYSEGFGLAMVEAALAKKSIVCSNLPSFHEIFTEKEVSFFEVDNAESLIQAINTAYLEAEKKGELAYIKASSSFTSEIMANNHLLYYQEMVADKHKDI</sequence>
<dbReference type="RefSeq" id="WP_007136485.1">
    <property type="nucleotide sequence ID" value="NZ_AHKF01000008.1"/>
</dbReference>
<dbReference type="CDD" id="cd03801">
    <property type="entry name" value="GT4_PimA-like"/>
    <property type="match status" value="1"/>
</dbReference>
<evidence type="ECO:0000313" key="3">
    <source>
        <dbReference type="EMBL" id="EIA10213.1"/>
    </source>
</evidence>
<dbReference type="Pfam" id="PF00534">
    <property type="entry name" value="Glycos_transf_1"/>
    <property type="match status" value="1"/>
</dbReference>
<keyword evidence="4" id="KW-1185">Reference proteome</keyword>
<dbReference type="STRING" id="1086011.HJ01_00308"/>
<protein>
    <submittedName>
        <fullName evidence="3">Glycosyl transferase, group 1</fullName>
    </submittedName>
</protein>
<dbReference type="EMBL" id="AHKF01000008">
    <property type="protein sequence ID" value="EIA10213.1"/>
    <property type="molecule type" value="Genomic_DNA"/>
</dbReference>
<dbReference type="eggNOG" id="COG0438">
    <property type="taxonomic scope" value="Bacteria"/>
</dbReference>
<dbReference type="InterPro" id="IPR001296">
    <property type="entry name" value="Glyco_trans_1"/>
</dbReference>
<feature type="domain" description="Glycosyl transferase family 1" evidence="1">
    <location>
        <begin position="175"/>
        <end position="316"/>
    </location>
</feature>
<dbReference type="GO" id="GO:0016757">
    <property type="term" value="F:glycosyltransferase activity"/>
    <property type="evidence" value="ECO:0007669"/>
    <property type="project" value="InterPro"/>
</dbReference>
<feature type="domain" description="Glycosyltransferase subfamily 4-like N-terminal" evidence="2">
    <location>
        <begin position="63"/>
        <end position="156"/>
    </location>
</feature>
<name>H7FMK1_FLAFP</name>
<dbReference type="Proteomes" id="UP000005566">
    <property type="component" value="Unassembled WGS sequence"/>
</dbReference>
<dbReference type="InterPro" id="IPR028098">
    <property type="entry name" value="Glyco_trans_4-like_N"/>
</dbReference>
<comment type="caution">
    <text evidence="3">The sequence shown here is derived from an EMBL/GenBank/DDBJ whole genome shotgun (WGS) entry which is preliminary data.</text>
</comment>
<organism evidence="3 4">
    <name type="scientific">Flavobacterium frigoris (strain PS1)</name>
    <dbReference type="NCBI Taxonomy" id="1086011"/>
    <lineage>
        <taxon>Bacteria</taxon>
        <taxon>Pseudomonadati</taxon>
        <taxon>Bacteroidota</taxon>
        <taxon>Flavobacteriia</taxon>
        <taxon>Flavobacteriales</taxon>
        <taxon>Flavobacteriaceae</taxon>
        <taxon>Flavobacterium</taxon>
    </lineage>
</organism>